<protein>
    <submittedName>
        <fullName evidence="2">Uncharacterized protein</fullName>
    </submittedName>
</protein>
<feature type="region of interest" description="Disordered" evidence="1">
    <location>
        <begin position="1"/>
        <end position="21"/>
    </location>
</feature>
<organism evidence="2 3">
    <name type="scientific">Araneus ventricosus</name>
    <name type="common">Orbweaver spider</name>
    <name type="synonym">Epeira ventricosa</name>
    <dbReference type="NCBI Taxonomy" id="182803"/>
    <lineage>
        <taxon>Eukaryota</taxon>
        <taxon>Metazoa</taxon>
        <taxon>Ecdysozoa</taxon>
        <taxon>Arthropoda</taxon>
        <taxon>Chelicerata</taxon>
        <taxon>Arachnida</taxon>
        <taxon>Araneae</taxon>
        <taxon>Araneomorphae</taxon>
        <taxon>Entelegynae</taxon>
        <taxon>Araneoidea</taxon>
        <taxon>Araneidae</taxon>
        <taxon>Araneus</taxon>
    </lineage>
</organism>
<dbReference type="AlphaFoldDB" id="A0A4Y2JE85"/>
<gene>
    <name evidence="2" type="ORF">AVEN_207119_1</name>
</gene>
<name>A0A4Y2JE85_ARAVE</name>
<dbReference type="OrthoDB" id="6421944at2759"/>
<reference evidence="2 3" key="1">
    <citation type="journal article" date="2019" name="Sci. Rep.">
        <title>Orb-weaving spider Araneus ventricosus genome elucidates the spidroin gene catalogue.</title>
        <authorList>
            <person name="Kono N."/>
            <person name="Nakamura H."/>
            <person name="Ohtoshi R."/>
            <person name="Moran D.A.P."/>
            <person name="Shinohara A."/>
            <person name="Yoshida Y."/>
            <person name="Fujiwara M."/>
            <person name="Mori M."/>
            <person name="Tomita M."/>
            <person name="Arakawa K."/>
        </authorList>
    </citation>
    <scope>NUCLEOTIDE SEQUENCE [LARGE SCALE GENOMIC DNA]</scope>
</reference>
<evidence type="ECO:0000256" key="1">
    <source>
        <dbReference type="SAM" id="MobiDB-lite"/>
    </source>
</evidence>
<evidence type="ECO:0000313" key="2">
    <source>
        <dbReference type="EMBL" id="GBM88623.1"/>
    </source>
</evidence>
<proteinExistence type="predicted"/>
<comment type="caution">
    <text evidence="2">The sequence shown here is derived from an EMBL/GenBank/DDBJ whole genome shotgun (WGS) entry which is preliminary data.</text>
</comment>
<evidence type="ECO:0000313" key="3">
    <source>
        <dbReference type="Proteomes" id="UP000499080"/>
    </source>
</evidence>
<feature type="compositionally biased region" description="Basic and acidic residues" evidence="1">
    <location>
        <begin position="12"/>
        <end position="21"/>
    </location>
</feature>
<keyword evidence="3" id="KW-1185">Reference proteome</keyword>
<accession>A0A4Y2JE85</accession>
<dbReference type="Proteomes" id="UP000499080">
    <property type="component" value="Unassembled WGS sequence"/>
</dbReference>
<sequence length="131" mass="14984">MPPKKAKTLKKDKKEDEPNDWKLHDLYTPGVSFNRIVTRSQTAFNRIKNSESDLDLFADPDRHQPPGQSHIMEILKGKYGAIPRTIITRSTASHLSESEELCRMMEMYKSYVPPTPEEAELSSAKETTPDH</sequence>
<dbReference type="EMBL" id="BGPR01003479">
    <property type="protein sequence ID" value="GBM88623.1"/>
    <property type="molecule type" value="Genomic_DNA"/>
</dbReference>
<feature type="compositionally biased region" description="Basic residues" evidence="1">
    <location>
        <begin position="1"/>
        <end position="11"/>
    </location>
</feature>